<dbReference type="SUPFAM" id="SSF53098">
    <property type="entry name" value="Ribonuclease H-like"/>
    <property type="match status" value="1"/>
</dbReference>
<dbReference type="PANTHER" id="PTHR47723:SF19">
    <property type="entry name" value="POLYNUCLEOTIDYL TRANSFERASE, RIBONUCLEASE H-LIKE SUPERFAMILY PROTEIN"/>
    <property type="match status" value="1"/>
</dbReference>
<protein>
    <recommendedName>
        <fullName evidence="1">RNase H type-1 domain-containing protein</fullName>
    </recommendedName>
</protein>
<accession>A0AAW2M3X3</accession>
<reference evidence="2" key="2">
    <citation type="journal article" date="2024" name="Plant">
        <title>Genomic evolution and insights into agronomic trait innovations of Sesamum species.</title>
        <authorList>
            <person name="Miao H."/>
            <person name="Wang L."/>
            <person name="Qu L."/>
            <person name="Liu H."/>
            <person name="Sun Y."/>
            <person name="Le M."/>
            <person name="Wang Q."/>
            <person name="Wei S."/>
            <person name="Zheng Y."/>
            <person name="Lin W."/>
            <person name="Duan Y."/>
            <person name="Cao H."/>
            <person name="Xiong S."/>
            <person name="Wang X."/>
            <person name="Wei L."/>
            <person name="Li C."/>
            <person name="Ma Q."/>
            <person name="Ju M."/>
            <person name="Zhao R."/>
            <person name="Li G."/>
            <person name="Mu C."/>
            <person name="Tian Q."/>
            <person name="Mei H."/>
            <person name="Zhang T."/>
            <person name="Gao T."/>
            <person name="Zhang H."/>
        </authorList>
    </citation>
    <scope>NUCLEOTIDE SEQUENCE</scope>
    <source>
        <strain evidence="2">G02</strain>
    </source>
</reference>
<dbReference type="PROSITE" id="PS50879">
    <property type="entry name" value="RNASE_H_1"/>
    <property type="match status" value="1"/>
</dbReference>
<name>A0AAW2M3X3_SESRA</name>
<dbReference type="GO" id="GO:0004523">
    <property type="term" value="F:RNA-DNA hybrid ribonuclease activity"/>
    <property type="evidence" value="ECO:0007669"/>
    <property type="project" value="InterPro"/>
</dbReference>
<organism evidence="2">
    <name type="scientific">Sesamum radiatum</name>
    <name type="common">Black benniseed</name>
    <dbReference type="NCBI Taxonomy" id="300843"/>
    <lineage>
        <taxon>Eukaryota</taxon>
        <taxon>Viridiplantae</taxon>
        <taxon>Streptophyta</taxon>
        <taxon>Embryophyta</taxon>
        <taxon>Tracheophyta</taxon>
        <taxon>Spermatophyta</taxon>
        <taxon>Magnoliopsida</taxon>
        <taxon>eudicotyledons</taxon>
        <taxon>Gunneridae</taxon>
        <taxon>Pentapetalae</taxon>
        <taxon>asterids</taxon>
        <taxon>lamiids</taxon>
        <taxon>Lamiales</taxon>
        <taxon>Pedaliaceae</taxon>
        <taxon>Sesamum</taxon>
    </lineage>
</organism>
<dbReference type="InterPro" id="IPR053151">
    <property type="entry name" value="RNase_H-like"/>
</dbReference>
<gene>
    <name evidence="2" type="ORF">Sradi_5074000</name>
</gene>
<reference evidence="2" key="1">
    <citation type="submission" date="2020-06" db="EMBL/GenBank/DDBJ databases">
        <authorList>
            <person name="Li T."/>
            <person name="Hu X."/>
            <person name="Zhang T."/>
            <person name="Song X."/>
            <person name="Zhang H."/>
            <person name="Dai N."/>
            <person name="Sheng W."/>
            <person name="Hou X."/>
            <person name="Wei L."/>
        </authorList>
    </citation>
    <scope>NUCLEOTIDE SEQUENCE</scope>
    <source>
        <strain evidence="2">G02</strain>
        <tissue evidence="2">Leaf</tissue>
    </source>
</reference>
<comment type="caution">
    <text evidence="2">The sequence shown here is derived from an EMBL/GenBank/DDBJ whole genome shotgun (WGS) entry which is preliminary data.</text>
</comment>
<dbReference type="EMBL" id="JACGWJ010000023">
    <property type="protein sequence ID" value="KAL0325047.1"/>
    <property type="molecule type" value="Genomic_DNA"/>
</dbReference>
<dbReference type="InterPro" id="IPR044730">
    <property type="entry name" value="RNase_H-like_dom_plant"/>
</dbReference>
<dbReference type="GO" id="GO:0003676">
    <property type="term" value="F:nucleic acid binding"/>
    <property type="evidence" value="ECO:0007669"/>
    <property type="project" value="InterPro"/>
</dbReference>
<dbReference type="CDD" id="cd06222">
    <property type="entry name" value="RNase_H_like"/>
    <property type="match status" value="1"/>
</dbReference>
<dbReference type="InterPro" id="IPR002156">
    <property type="entry name" value="RNaseH_domain"/>
</dbReference>
<evidence type="ECO:0000313" key="2">
    <source>
        <dbReference type="EMBL" id="KAL0325047.1"/>
    </source>
</evidence>
<dbReference type="PANTHER" id="PTHR47723">
    <property type="entry name" value="OS05G0353850 PROTEIN"/>
    <property type="match status" value="1"/>
</dbReference>
<dbReference type="InterPro" id="IPR036397">
    <property type="entry name" value="RNaseH_sf"/>
</dbReference>
<dbReference type="AlphaFoldDB" id="A0AAW2M3X3"/>
<dbReference type="Gene3D" id="3.30.420.10">
    <property type="entry name" value="Ribonuclease H-like superfamily/Ribonuclease H"/>
    <property type="match status" value="1"/>
</dbReference>
<evidence type="ECO:0000259" key="1">
    <source>
        <dbReference type="PROSITE" id="PS50879"/>
    </source>
</evidence>
<dbReference type="Pfam" id="PF13456">
    <property type="entry name" value="RVT_3"/>
    <property type="match status" value="1"/>
</dbReference>
<feature type="domain" description="RNase H type-1" evidence="1">
    <location>
        <begin position="155"/>
        <end position="288"/>
    </location>
</feature>
<sequence>MKQKELSFPSKCQCCEAKETVSHLFVESKAVQGVWQHFADHFGLQLCDTGHLTHMVQLWCYSTLFHSDLHIRMLLPFLILWFTWMQRNAAKYRGVQLPTDGIIIEVQHHLRKLYAIRTLTSTHWKGDLHQAWAMGFVIRKMVLRALSFVRWSTPSPSWFKLNTDGFSLGNPGPIGVASVIRDSNGHVHLAYQVALGTGTSVIAELTAIWWGLELALAHNLAALVVEVDATAMIQLLQSRASGNWKAQHLIIRIVQIQQMLVSDIRHIFKEANGPANHLAKEAISLQLNRVLRHGDITGVLRGILSLDRLGVPHLRQGR</sequence>
<dbReference type="InterPro" id="IPR012337">
    <property type="entry name" value="RNaseH-like_sf"/>
</dbReference>
<proteinExistence type="predicted"/>